<evidence type="ECO:0000259" key="1">
    <source>
        <dbReference type="Pfam" id="PF09917"/>
    </source>
</evidence>
<accession>A0A846R230</accession>
<feature type="domain" description="DUF2147" evidence="1">
    <location>
        <begin position="28"/>
        <end position="144"/>
    </location>
</feature>
<proteinExistence type="predicted"/>
<dbReference type="RefSeq" id="WP_245201468.1">
    <property type="nucleotide sequence ID" value="NZ_JAATJJ010000002.1"/>
</dbReference>
<evidence type="ECO:0000313" key="2">
    <source>
        <dbReference type="EMBL" id="NJB71985.1"/>
    </source>
</evidence>
<organism evidence="2 3">
    <name type="scientific">Saonia flava</name>
    <dbReference type="NCBI Taxonomy" id="523696"/>
    <lineage>
        <taxon>Bacteria</taxon>
        <taxon>Pseudomonadati</taxon>
        <taxon>Bacteroidota</taxon>
        <taxon>Flavobacteriia</taxon>
        <taxon>Flavobacteriales</taxon>
        <taxon>Flavobacteriaceae</taxon>
        <taxon>Saonia</taxon>
    </lineage>
</organism>
<keyword evidence="3" id="KW-1185">Reference proteome</keyword>
<comment type="caution">
    <text evidence="2">The sequence shown here is derived from an EMBL/GenBank/DDBJ whole genome shotgun (WGS) entry which is preliminary data.</text>
</comment>
<dbReference type="Gene3D" id="2.40.128.520">
    <property type="match status" value="1"/>
</dbReference>
<dbReference type="EMBL" id="JAATJJ010000002">
    <property type="protein sequence ID" value="NJB71985.1"/>
    <property type="molecule type" value="Genomic_DNA"/>
</dbReference>
<name>A0A846R230_9FLAO</name>
<dbReference type="Proteomes" id="UP000590442">
    <property type="component" value="Unassembled WGS sequence"/>
</dbReference>
<protein>
    <submittedName>
        <fullName evidence="2">Uncharacterized protein (DUF2147 family)</fullName>
    </submittedName>
</protein>
<reference evidence="2 3" key="1">
    <citation type="submission" date="2020-03" db="EMBL/GenBank/DDBJ databases">
        <title>Genomic Encyclopedia of Type Strains, Phase IV (KMG-IV): sequencing the most valuable type-strain genomes for metagenomic binning, comparative biology and taxonomic classification.</title>
        <authorList>
            <person name="Goeker M."/>
        </authorList>
    </citation>
    <scope>NUCLEOTIDE SEQUENCE [LARGE SCALE GENOMIC DNA]</scope>
    <source>
        <strain evidence="2 3">DSM 29762</strain>
    </source>
</reference>
<evidence type="ECO:0000313" key="3">
    <source>
        <dbReference type="Proteomes" id="UP000590442"/>
    </source>
</evidence>
<dbReference type="PANTHER" id="PTHR36919">
    <property type="entry name" value="BLR1215 PROTEIN"/>
    <property type="match status" value="1"/>
</dbReference>
<gene>
    <name evidence="2" type="ORF">GGR42_002476</name>
</gene>
<dbReference type="PANTHER" id="PTHR36919:SF3">
    <property type="entry name" value="BLL5882 PROTEIN"/>
    <property type="match status" value="1"/>
</dbReference>
<dbReference type="Pfam" id="PF09917">
    <property type="entry name" value="DUF2147"/>
    <property type="match status" value="1"/>
</dbReference>
<dbReference type="AlphaFoldDB" id="A0A846R230"/>
<dbReference type="InterPro" id="IPR019223">
    <property type="entry name" value="DUF2147"/>
</dbReference>
<sequence length="148" mass="17132">MMKKENALALICFLMFSFQWTYSQSVFGKWKTVDDRNGIVKAIINVYEKNGAMFAHVEKILEKGKEGALCGKCKGERKDKPVEGMMVMDSLTKNKHGEYTGKTLFDPEQAMTFKCKVWLNPDNPNELKVRGYLAFIYRTQTWLRITDE</sequence>